<dbReference type="GO" id="GO:0006631">
    <property type="term" value="P:fatty acid metabolic process"/>
    <property type="evidence" value="ECO:0007669"/>
    <property type="project" value="TreeGrafter"/>
</dbReference>
<sequence>MPSKAHICQCLSRLSTFRSDFPVTIYGTRVNTGRQFVDGVLDLAHGLNRFGLKSGDVVAISAFNSDLYLEWLLAITFVGAVAAALNYRWSLEEALVAMEDVKPVMLVTDNEYPNWHLDFQPHSIPSLTWHVLVDTNNRYSFTENGMSLDNIISEHKRALNSYIIFFFTVLTTSMLRMPSPRPHLFNYTSHCDGVAIVCFTSGTTGKPKGVMLSHSALIVQSLAKIAIIGYNEDDVYLHTAPLGHVGGLSSALAMLMVGGCHVLMPKFEAKSALEAIEKYHVTSFITVPTIMSDIISLIRFSGSNIQKKELPMVKKILNGGGSLSSNQIKTATDIFSNATLFTAYGWFVFLFPFLFLQIIFIIFSFVLKGMTEGCSSLTFMTLNDPTKQRTVVKELNLDHQQGVCVGKPAPHVELKIRTEESTHVGQVLTRGPHLMIGYWNQVQVKEHHGNESWHETGDIGRIDNNGNLWLIGRMKGRIKSGGENIYPEEVETVILKHPGISAIAVIGLPDIRLTEMVVACIQLNHKWTWACSALDNSTIKKELCISSETLQQFCRTNNLTGYASLEVNPKQSIKVAIYVIYCGIECSKDGTFTVKALKDRICRAKLTYPSSSFHWCKWVPLKANILVWRAELGRLPTMDELVWRKVQIMPQAYRFVGIISPSKLRMKLMIGQRKKDGGSKNNSARTSPSKLEDSEFVNNSLLASSSGNCCEEVSSMGISSLTLDKHQVDQGIQQPKDDTKAGRVKPHQFQKMDCSNSSSVHPIRSLEDDNLDYDSNASSSSFEFHKNERSPHSVISRSLLRPMSSKWNDAEKWIISKQNTQNHNSKNTIQNREMVNEIRGYSESASSNKRADSCQPALQTGPDRFSFTPSGSQQPVLGQANEVNESIDQCPRSKDLKEINSQESLCGQNLNEDKTGCPEVRSVSMRDMGTEMTPTPSQGPSMLSTPVGGRTPLRSPTSSVPSSPRRGGQPSTPIQHPVNDDSQSRKQLTEQEVKLRTRKEILQLGMQLGKTNIAAWASKEDAENKVLGAENDKLAEELLRLEFERRAAAWEDAEKSKQNAKFIREEIKIKAWENQQMMKLEAEMRRIEAEVEEKRAHAQAKMLKKIAMANHKSEAKRAAAESLKSKQAARAAAQAECIRQTGGLPPLCCCGCYSCYDDDVHIYYGGDGNNNGDGDDDGRDSPIDYSSDNDDNSNVEMRLYEINKIRYCYLLLPL</sequence>
<dbReference type="EMBL" id="SZYD01000017">
    <property type="protein sequence ID" value="KAD3068866.1"/>
    <property type="molecule type" value="Genomic_DNA"/>
</dbReference>
<dbReference type="PANTHER" id="PTHR43201:SF32">
    <property type="entry name" value="2-SUCCINYLBENZOATE--COA LIGASE, CHLOROPLASTIC_PEROXISOMAL"/>
    <property type="match status" value="1"/>
</dbReference>
<dbReference type="Gene3D" id="3.40.50.12780">
    <property type="entry name" value="N-terminal domain of ligase-like"/>
    <property type="match status" value="1"/>
</dbReference>
<dbReference type="PANTHER" id="PTHR43201">
    <property type="entry name" value="ACYL-COA SYNTHETASE"/>
    <property type="match status" value="1"/>
</dbReference>
<keyword evidence="6" id="KW-1133">Transmembrane helix</keyword>
<keyword evidence="6" id="KW-0472">Membrane</keyword>
<feature type="compositionally biased region" description="Polar residues" evidence="5">
    <location>
        <begin position="932"/>
        <end position="944"/>
    </location>
</feature>
<dbReference type="Pfam" id="PF03763">
    <property type="entry name" value="Remorin_C"/>
    <property type="match status" value="1"/>
</dbReference>
<dbReference type="GO" id="GO:0031956">
    <property type="term" value="F:medium-chain fatty acid-CoA ligase activity"/>
    <property type="evidence" value="ECO:0007669"/>
    <property type="project" value="TreeGrafter"/>
</dbReference>
<evidence type="ECO:0000259" key="7">
    <source>
        <dbReference type="Pfam" id="PF00501"/>
    </source>
</evidence>
<keyword evidence="4" id="KW-0175">Coiled coil</keyword>
<evidence type="ECO:0000256" key="5">
    <source>
        <dbReference type="SAM" id="MobiDB-lite"/>
    </source>
</evidence>
<dbReference type="CDD" id="cd04433">
    <property type="entry name" value="AFD_class_I"/>
    <property type="match status" value="1"/>
</dbReference>
<evidence type="ECO:0000256" key="6">
    <source>
        <dbReference type="SAM" id="Phobius"/>
    </source>
</evidence>
<evidence type="ECO:0000256" key="2">
    <source>
        <dbReference type="ARBA" id="ARBA00005711"/>
    </source>
</evidence>
<dbReference type="InterPro" id="IPR005516">
    <property type="entry name" value="Remorin_C"/>
</dbReference>
<evidence type="ECO:0000259" key="8">
    <source>
        <dbReference type="Pfam" id="PF03763"/>
    </source>
</evidence>
<feature type="transmembrane region" description="Helical" evidence="6">
    <location>
        <begin position="71"/>
        <end position="89"/>
    </location>
</feature>
<dbReference type="Pfam" id="PF00501">
    <property type="entry name" value="AMP-binding"/>
    <property type="match status" value="1"/>
</dbReference>
<dbReference type="InterPro" id="IPR000873">
    <property type="entry name" value="AMP-dep_synth/lig_dom"/>
</dbReference>
<feature type="compositionally biased region" description="Polar residues" evidence="5">
    <location>
        <begin position="679"/>
        <end position="689"/>
    </location>
</feature>
<keyword evidence="3" id="KW-0587">Phenylpropanoid metabolism</keyword>
<feature type="domain" description="AMP-dependent synthetase/ligase" evidence="7">
    <location>
        <begin position="20"/>
        <end position="345"/>
    </location>
</feature>
<comment type="caution">
    <text evidence="9">The sequence shown here is derived from an EMBL/GenBank/DDBJ whole genome shotgun (WGS) entry which is preliminary data.</text>
</comment>
<comment type="pathway">
    <text evidence="1">Phytoalexin biosynthesis; 3,4',5-trihydroxystilbene biosynthesis; 3,4',5-trihydroxystilbene from trans-4-coumarate: step 1/2.</text>
</comment>
<evidence type="ECO:0000256" key="4">
    <source>
        <dbReference type="SAM" id="Coils"/>
    </source>
</evidence>
<feature type="region of interest" description="Disordered" evidence="5">
    <location>
        <begin position="728"/>
        <end position="767"/>
    </location>
</feature>
<feature type="transmembrane region" description="Helical" evidence="6">
    <location>
        <begin position="344"/>
        <end position="367"/>
    </location>
</feature>
<gene>
    <name evidence="9" type="ORF">E3N88_36746</name>
</gene>
<proteinExistence type="inferred from homology"/>
<feature type="compositionally biased region" description="Basic and acidic residues" evidence="5">
    <location>
        <begin position="978"/>
        <end position="988"/>
    </location>
</feature>
<dbReference type="InterPro" id="IPR042099">
    <property type="entry name" value="ANL_N_sf"/>
</dbReference>
<evidence type="ECO:0000256" key="3">
    <source>
        <dbReference type="ARBA" id="ARBA00023051"/>
    </source>
</evidence>
<feature type="transmembrane region" description="Helical" evidence="6">
    <location>
        <begin position="159"/>
        <end position="177"/>
    </location>
</feature>
<feature type="compositionally biased region" description="Polar residues" evidence="5">
    <location>
        <begin position="867"/>
        <end position="876"/>
    </location>
</feature>
<comment type="similarity">
    <text evidence="2">Belongs to the remorin family.</text>
</comment>
<feature type="region of interest" description="Disordered" evidence="5">
    <location>
        <begin position="1170"/>
        <end position="1190"/>
    </location>
</feature>
<feature type="coiled-coil region" evidence="4">
    <location>
        <begin position="1070"/>
        <end position="1097"/>
    </location>
</feature>
<feature type="region of interest" description="Disordered" evidence="5">
    <location>
        <begin position="671"/>
        <end position="692"/>
    </location>
</feature>
<dbReference type="UniPathway" id="UPA00372">
    <property type="reaction ID" value="UER00547"/>
</dbReference>
<dbReference type="InterPro" id="IPR020845">
    <property type="entry name" value="AMP-binding_CS"/>
</dbReference>
<feature type="region of interest" description="Disordered" evidence="5">
    <location>
        <begin position="840"/>
        <end position="876"/>
    </location>
</feature>
<feature type="compositionally biased region" description="Low complexity" evidence="5">
    <location>
        <begin position="950"/>
        <end position="973"/>
    </location>
</feature>
<accession>A0A5N6M5L8</accession>
<feature type="domain" description="Remorin C-terminal" evidence="8">
    <location>
        <begin position="1043"/>
        <end position="1145"/>
    </location>
</feature>
<dbReference type="Gene3D" id="3.30.300.30">
    <property type="match status" value="1"/>
</dbReference>
<keyword evidence="6" id="KW-0812">Transmembrane</keyword>
<dbReference type="AlphaFoldDB" id="A0A5N6M5L8"/>
<dbReference type="OrthoDB" id="10253115at2759"/>
<dbReference type="PROSITE" id="PS00455">
    <property type="entry name" value="AMP_BINDING"/>
    <property type="match status" value="1"/>
</dbReference>
<name>A0A5N6M5L8_9ASTR</name>
<dbReference type="Proteomes" id="UP000326396">
    <property type="component" value="Linkage Group LG7"/>
</dbReference>
<dbReference type="GO" id="GO:0009698">
    <property type="term" value="P:phenylpropanoid metabolic process"/>
    <property type="evidence" value="ECO:0007669"/>
    <property type="project" value="UniProtKB-KW"/>
</dbReference>
<reference evidence="9 10" key="1">
    <citation type="submission" date="2019-05" db="EMBL/GenBank/DDBJ databases">
        <title>Mikania micrantha, genome provides insights into the molecular mechanism of rapid growth.</title>
        <authorList>
            <person name="Liu B."/>
        </authorList>
    </citation>
    <scope>NUCLEOTIDE SEQUENCE [LARGE SCALE GENOMIC DNA]</scope>
    <source>
        <strain evidence="9">NLD-2019</strain>
        <tissue evidence="9">Leaf</tissue>
    </source>
</reference>
<evidence type="ECO:0000313" key="9">
    <source>
        <dbReference type="EMBL" id="KAD3068866.1"/>
    </source>
</evidence>
<evidence type="ECO:0000313" key="10">
    <source>
        <dbReference type="Proteomes" id="UP000326396"/>
    </source>
</evidence>
<protein>
    <submittedName>
        <fullName evidence="9">Uncharacterized protein</fullName>
    </submittedName>
</protein>
<feature type="transmembrane region" description="Helical" evidence="6">
    <location>
        <begin position="242"/>
        <end position="264"/>
    </location>
</feature>
<dbReference type="SUPFAM" id="SSF56801">
    <property type="entry name" value="Acetyl-CoA synthetase-like"/>
    <property type="match status" value="1"/>
</dbReference>
<keyword evidence="10" id="KW-1185">Reference proteome</keyword>
<feature type="region of interest" description="Disordered" evidence="5">
    <location>
        <begin position="928"/>
        <end position="988"/>
    </location>
</feature>
<evidence type="ECO:0000256" key="1">
    <source>
        <dbReference type="ARBA" id="ARBA00004930"/>
    </source>
</evidence>
<organism evidence="9 10">
    <name type="scientific">Mikania micrantha</name>
    <name type="common">bitter vine</name>
    <dbReference type="NCBI Taxonomy" id="192012"/>
    <lineage>
        <taxon>Eukaryota</taxon>
        <taxon>Viridiplantae</taxon>
        <taxon>Streptophyta</taxon>
        <taxon>Embryophyta</taxon>
        <taxon>Tracheophyta</taxon>
        <taxon>Spermatophyta</taxon>
        <taxon>Magnoliopsida</taxon>
        <taxon>eudicotyledons</taxon>
        <taxon>Gunneridae</taxon>
        <taxon>Pentapetalae</taxon>
        <taxon>asterids</taxon>
        <taxon>campanulids</taxon>
        <taxon>Asterales</taxon>
        <taxon>Asteraceae</taxon>
        <taxon>Asteroideae</taxon>
        <taxon>Heliantheae alliance</taxon>
        <taxon>Eupatorieae</taxon>
        <taxon>Mikania</taxon>
    </lineage>
</organism>
<dbReference type="InterPro" id="IPR045851">
    <property type="entry name" value="AMP-bd_C_sf"/>
</dbReference>